<dbReference type="InterPro" id="IPR000949">
    <property type="entry name" value="ELM2_dom"/>
</dbReference>
<reference evidence="4" key="2">
    <citation type="submission" date="2020-10" db="UniProtKB">
        <authorList>
            <consortium name="WormBaseParasite"/>
        </authorList>
    </citation>
    <scope>IDENTIFICATION</scope>
</reference>
<sequence>MISPRKYAVPRRSAEYYANENGQWRRSKRQAAAAGIDIGKIEVKRMKTDDEEVEDKDKMKRAVFADWQQPKKPCEDRDRDELLLDPEQTQKLDHIEVQKYLIAAYNKLGSDTHDHMAHLIKHRGDFKEAMETIDAVDSVPNAAIRGPNGIGIWSKGEEQILITQWNLIREKKRQTETLKPLLRRMEKMKKMLPHKTTANINNAIYWLKVLRCRPRKGVVEPHQFCEKKVHRAVTEPNIRSADCANCREKLWMKPIEEYPDDFGLCSLCMLYHITFKRLRPNAAVTPEVLQFGQLEPCICNGPHNEDSVEALRKCLNKDILCIKGANIEDLFQGFGDMSMSSAVVDLATSSNSDNTYAFVCRKGVETLSDFPRFDLGVPSAAGSDEKAKKSKAYNLELLKICWDTHAYSNKLSFSNLQLFFKEENIDLPEELRKDFEAGKAGGPEPDCMLYGVITAKGRIMPGTDATFAEYFDRVTA</sequence>
<protein>
    <submittedName>
        <fullName evidence="4">ELM2 domain-containing protein</fullName>
    </submittedName>
</protein>
<dbReference type="PROSITE" id="PS51156">
    <property type="entry name" value="ELM2"/>
    <property type="match status" value="1"/>
</dbReference>
<evidence type="ECO:0000313" key="4">
    <source>
        <dbReference type="WBParaSite" id="Pan_g23268.t1"/>
    </source>
</evidence>
<evidence type="ECO:0000313" key="3">
    <source>
        <dbReference type="Proteomes" id="UP000492821"/>
    </source>
</evidence>
<reference evidence="3" key="1">
    <citation type="journal article" date="2013" name="Genetics">
        <title>The draft genome and transcriptome of Panagrellus redivivus are shaped by the harsh demands of a free-living lifestyle.</title>
        <authorList>
            <person name="Srinivasan J."/>
            <person name="Dillman A.R."/>
            <person name="Macchietto M.G."/>
            <person name="Heikkinen L."/>
            <person name="Lakso M."/>
            <person name="Fracchia K.M."/>
            <person name="Antoshechkin I."/>
            <person name="Mortazavi A."/>
            <person name="Wong G."/>
            <person name="Sternberg P.W."/>
        </authorList>
    </citation>
    <scope>NUCLEOTIDE SEQUENCE [LARGE SCALE GENOMIC DNA]</scope>
    <source>
        <strain evidence="3">MT8872</strain>
    </source>
</reference>
<feature type="domain" description="ELM2" evidence="2">
    <location>
        <begin position="39"/>
        <end position="137"/>
    </location>
</feature>
<dbReference type="Proteomes" id="UP000492821">
    <property type="component" value="Unassembled WGS sequence"/>
</dbReference>
<accession>A0A7E4ZXB8</accession>
<evidence type="ECO:0000256" key="1">
    <source>
        <dbReference type="ARBA" id="ARBA00023242"/>
    </source>
</evidence>
<dbReference type="AlphaFoldDB" id="A0A7E4ZXB8"/>
<dbReference type="WBParaSite" id="Pan_g23268.t1">
    <property type="protein sequence ID" value="Pan_g23268.t1"/>
    <property type="gene ID" value="Pan_g23268"/>
</dbReference>
<organism evidence="3 4">
    <name type="scientific">Panagrellus redivivus</name>
    <name type="common">Microworm</name>
    <dbReference type="NCBI Taxonomy" id="6233"/>
    <lineage>
        <taxon>Eukaryota</taxon>
        <taxon>Metazoa</taxon>
        <taxon>Ecdysozoa</taxon>
        <taxon>Nematoda</taxon>
        <taxon>Chromadorea</taxon>
        <taxon>Rhabditida</taxon>
        <taxon>Tylenchina</taxon>
        <taxon>Panagrolaimomorpha</taxon>
        <taxon>Panagrolaimoidea</taxon>
        <taxon>Panagrolaimidae</taxon>
        <taxon>Panagrellus</taxon>
    </lineage>
</organism>
<name>A0A7E4ZXB8_PANRE</name>
<proteinExistence type="predicted"/>
<keyword evidence="3" id="KW-1185">Reference proteome</keyword>
<keyword evidence="1" id="KW-0539">Nucleus</keyword>
<evidence type="ECO:0000259" key="2">
    <source>
        <dbReference type="PROSITE" id="PS51156"/>
    </source>
</evidence>